<evidence type="ECO:0000313" key="4">
    <source>
        <dbReference type="EMBL" id="CAG2159845.1"/>
    </source>
</evidence>
<feature type="domain" description="DUF1214" evidence="2">
    <location>
        <begin position="235"/>
        <end position="319"/>
    </location>
</feature>
<dbReference type="Gene3D" id="2.60.40.1610">
    <property type="entry name" value="Domain of unknown function DUF1254"/>
    <property type="match status" value="1"/>
</dbReference>
<proteinExistence type="predicted"/>
<dbReference type="PANTHER" id="PTHR36509:SF2">
    <property type="entry name" value="BLL3101 PROTEIN"/>
    <property type="match status" value="1"/>
</dbReference>
<dbReference type="InterPro" id="IPR010679">
    <property type="entry name" value="DUF1254"/>
</dbReference>
<dbReference type="Gene3D" id="2.60.120.600">
    <property type="entry name" value="Domain of unknown function DUF1214, C-terminal domain"/>
    <property type="match status" value="1"/>
</dbReference>
<dbReference type="Pfam" id="PF06742">
    <property type="entry name" value="DUF1214"/>
    <property type="match status" value="1"/>
</dbReference>
<keyword evidence="5" id="KW-1185">Reference proteome</keyword>
<dbReference type="SUPFAM" id="SSF160935">
    <property type="entry name" value="VPA0735-like"/>
    <property type="match status" value="1"/>
</dbReference>
<dbReference type="Pfam" id="PF06863">
    <property type="entry name" value="DUF1254"/>
    <property type="match status" value="1"/>
</dbReference>
<feature type="signal peptide" evidence="1">
    <location>
        <begin position="1"/>
        <end position="19"/>
    </location>
</feature>
<feature type="domain" description="DUF1254" evidence="3">
    <location>
        <begin position="51"/>
        <end position="123"/>
    </location>
</feature>
<protein>
    <recommendedName>
        <fullName evidence="6">Carboxylesterase</fullName>
    </recommendedName>
</protein>
<sequence length="335" mass="36610">MIRRLLIAALAAPLFAVHAAEVPVPVNVHNFVRAETDMYFARIAAKGGFARLQHQRQPTAVDKQDVIRMNRDTLYSAGVFDLQAGAVSVILPEVSGRYMALQVISEDHYTVDVSYTPGRHTYTREAVGTRYAFLIVRVLANADDAQDIAAANAVQDAITVNQASAGSFEVPAWDAGSRSKVRNALAQLGELGGITDRFGTRKEVDPLDHLIGTATGWAGNPRREAIYDSVYPRRNDGKTAHELTVRDVPVDGFWSITVYEPDGYIARDTAGSYALSNLTAVPNPDGSVTVRFGNCGAAATNCLSIMPGWNYTVRLYRPRSELLNGSWRFPRAEPL</sequence>
<accession>A0ABM8TTN3</accession>
<dbReference type="InterPro" id="IPR037049">
    <property type="entry name" value="DUF1214_C_sf"/>
</dbReference>
<keyword evidence="1" id="KW-0732">Signal</keyword>
<evidence type="ECO:0000259" key="3">
    <source>
        <dbReference type="Pfam" id="PF06863"/>
    </source>
</evidence>
<dbReference type="EMBL" id="CAJPVI010000066">
    <property type="protein sequence ID" value="CAG2159845.1"/>
    <property type="molecule type" value="Genomic_DNA"/>
</dbReference>
<dbReference type="Proteomes" id="UP000672657">
    <property type="component" value="Unassembled WGS sequence"/>
</dbReference>
<evidence type="ECO:0000259" key="2">
    <source>
        <dbReference type="Pfam" id="PF06742"/>
    </source>
</evidence>
<feature type="chain" id="PRO_5047237598" description="Carboxylesterase" evidence="1">
    <location>
        <begin position="20"/>
        <end position="335"/>
    </location>
</feature>
<reference evidence="4 5" key="1">
    <citation type="submission" date="2021-03" db="EMBL/GenBank/DDBJ databases">
        <authorList>
            <person name="Peeters C."/>
        </authorList>
    </citation>
    <scope>NUCLEOTIDE SEQUENCE [LARGE SCALE GENOMIC DNA]</scope>
    <source>
        <strain evidence="4 5">LMG 26411</strain>
    </source>
</reference>
<dbReference type="InterPro" id="IPR010621">
    <property type="entry name" value="DUF1214"/>
</dbReference>
<gene>
    <name evidence="4" type="ORF">LMG26411_07026</name>
</gene>
<dbReference type="PANTHER" id="PTHR36509">
    <property type="entry name" value="BLL3101 PROTEIN"/>
    <property type="match status" value="1"/>
</dbReference>
<organism evidence="4 5">
    <name type="scientific">Cupriavidus numazuensis</name>
    <dbReference type="NCBI Taxonomy" id="221992"/>
    <lineage>
        <taxon>Bacteria</taxon>
        <taxon>Pseudomonadati</taxon>
        <taxon>Pseudomonadota</taxon>
        <taxon>Betaproteobacteria</taxon>
        <taxon>Burkholderiales</taxon>
        <taxon>Burkholderiaceae</taxon>
        <taxon>Cupriavidus</taxon>
    </lineage>
</organism>
<name>A0ABM8TTN3_9BURK</name>
<evidence type="ECO:0000313" key="5">
    <source>
        <dbReference type="Proteomes" id="UP000672657"/>
    </source>
</evidence>
<comment type="caution">
    <text evidence="4">The sequence shown here is derived from an EMBL/GenBank/DDBJ whole genome shotgun (WGS) entry which is preliminary data.</text>
</comment>
<evidence type="ECO:0008006" key="6">
    <source>
        <dbReference type="Google" id="ProtNLM"/>
    </source>
</evidence>
<evidence type="ECO:0000256" key="1">
    <source>
        <dbReference type="SAM" id="SignalP"/>
    </source>
</evidence>
<dbReference type="InterPro" id="IPR037050">
    <property type="entry name" value="DUF1254_sf"/>
</dbReference>